<feature type="region of interest" description="Disordered" evidence="1">
    <location>
        <begin position="1"/>
        <end position="21"/>
    </location>
</feature>
<accession>A0AAP0QSS9</accession>
<reference evidence="2 3" key="1">
    <citation type="submission" date="2024-05" db="EMBL/GenBank/DDBJ databases">
        <title>Haplotype-resolved chromosome-level genome assembly of Huyou (Citrus changshanensis).</title>
        <authorList>
            <person name="Miao C."/>
            <person name="Chen W."/>
            <person name="Wu Y."/>
            <person name="Wang L."/>
            <person name="Zhao S."/>
            <person name="Grierson D."/>
            <person name="Xu C."/>
            <person name="Chen K."/>
        </authorList>
    </citation>
    <scope>NUCLEOTIDE SEQUENCE [LARGE SCALE GENOMIC DNA]</scope>
    <source>
        <strain evidence="2">01-14</strain>
        <tissue evidence="2">Leaf</tissue>
    </source>
</reference>
<protein>
    <submittedName>
        <fullName evidence="2">Uncharacterized protein</fullName>
    </submittedName>
</protein>
<dbReference type="Proteomes" id="UP001428341">
    <property type="component" value="Unassembled WGS sequence"/>
</dbReference>
<evidence type="ECO:0000256" key="1">
    <source>
        <dbReference type="SAM" id="MobiDB-lite"/>
    </source>
</evidence>
<keyword evidence="3" id="KW-1185">Reference proteome</keyword>
<proteinExistence type="predicted"/>
<name>A0AAP0QSS9_9ROSI</name>
<dbReference type="AlphaFoldDB" id="A0AAP0QSS9"/>
<evidence type="ECO:0000313" key="2">
    <source>
        <dbReference type="EMBL" id="KAK9213690.1"/>
    </source>
</evidence>
<gene>
    <name evidence="2" type="ORF">WN944_005675</name>
</gene>
<feature type="compositionally biased region" description="Basic and acidic residues" evidence="1">
    <location>
        <begin position="8"/>
        <end position="21"/>
    </location>
</feature>
<sequence length="83" mass="9194">MVAVASPAKRDSCRTASEARRQDNSIRGLFSFIRMGCGEFFCFSVGSCRMGAKVLVNWLNTKLVLILEDMRKLADACPTNDDT</sequence>
<evidence type="ECO:0000313" key="3">
    <source>
        <dbReference type="Proteomes" id="UP001428341"/>
    </source>
</evidence>
<comment type="caution">
    <text evidence="2">The sequence shown here is derived from an EMBL/GenBank/DDBJ whole genome shotgun (WGS) entry which is preliminary data.</text>
</comment>
<organism evidence="2 3">
    <name type="scientific">Citrus x changshan-huyou</name>
    <dbReference type="NCBI Taxonomy" id="2935761"/>
    <lineage>
        <taxon>Eukaryota</taxon>
        <taxon>Viridiplantae</taxon>
        <taxon>Streptophyta</taxon>
        <taxon>Embryophyta</taxon>
        <taxon>Tracheophyta</taxon>
        <taxon>Spermatophyta</taxon>
        <taxon>Magnoliopsida</taxon>
        <taxon>eudicotyledons</taxon>
        <taxon>Gunneridae</taxon>
        <taxon>Pentapetalae</taxon>
        <taxon>rosids</taxon>
        <taxon>malvids</taxon>
        <taxon>Sapindales</taxon>
        <taxon>Rutaceae</taxon>
        <taxon>Aurantioideae</taxon>
        <taxon>Citrus</taxon>
    </lineage>
</organism>
<dbReference type="EMBL" id="JBCGBO010000003">
    <property type="protein sequence ID" value="KAK9213690.1"/>
    <property type="molecule type" value="Genomic_DNA"/>
</dbReference>